<name>A0ACB7XPW1_9ERIC</name>
<dbReference type="EMBL" id="CM037151">
    <property type="protein sequence ID" value="KAH7842859.1"/>
    <property type="molecule type" value="Genomic_DNA"/>
</dbReference>
<gene>
    <name evidence="1" type="ORF">Vadar_009874</name>
</gene>
<accession>A0ACB7XPW1</accession>
<evidence type="ECO:0000313" key="1">
    <source>
        <dbReference type="EMBL" id="KAH7842859.1"/>
    </source>
</evidence>
<dbReference type="Proteomes" id="UP000828048">
    <property type="component" value="Chromosome 1"/>
</dbReference>
<keyword evidence="2" id="KW-1185">Reference proteome</keyword>
<reference evidence="1 2" key="1">
    <citation type="journal article" date="2021" name="Hortic Res">
        <title>High-quality reference genome and annotation aids understanding of berry development for evergreen blueberry (Vaccinium darrowii).</title>
        <authorList>
            <person name="Yu J."/>
            <person name="Hulse-Kemp A.M."/>
            <person name="Babiker E."/>
            <person name="Staton M."/>
        </authorList>
    </citation>
    <scope>NUCLEOTIDE SEQUENCE [LARGE SCALE GENOMIC DNA]</scope>
    <source>
        <strain evidence="2">cv. NJ 8807/NJ 8810</strain>
        <tissue evidence="1">Young leaf</tissue>
    </source>
</reference>
<evidence type="ECO:0000313" key="2">
    <source>
        <dbReference type="Proteomes" id="UP000828048"/>
    </source>
</evidence>
<protein>
    <submittedName>
        <fullName evidence="1">Uncharacterized protein</fullName>
    </submittedName>
</protein>
<comment type="caution">
    <text evidence="1">The sequence shown here is derived from an EMBL/GenBank/DDBJ whole genome shotgun (WGS) entry which is preliminary data.</text>
</comment>
<organism evidence="1 2">
    <name type="scientific">Vaccinium darrowii</name>
    <dbReference type="NCBI Taxonomy" id="229202"/>
    <lineage>
        <taxon>Eukaryota</taxon>
        <taxon>Viridiplantae</taxon>
        <taxon>Streptophyta</taxon>
        <taxon>Embryophyta</taxon>
        <taxon>Tracheophyta</taxon>
        <taxon>Spermatophyta</taxon>
        <taxon>Magnoliopsida</taxon>
        <taxon>eudicotyledons</taxon>
        <taxon>Gunneridae</taxon>
        <taxon>Pentapetalae</taxon>
        <taxon>asterids</taxon>
        <taxon>Ericales</taxon>
        <taxon>Ericaceae</taxon>
        <taxon>Vaccinioideae</taxon>
        <taxon>Vaccinieae</taxon>
        <taxon>Vaccinium</taxon>
    </lineage>
</organism>
<sequence length="121" mass="14121">MAVDPLCVLCASEAESHGHLFFSCPFASQLWSRILHKFKVCRRPGNWDHEISWATLHLKHKGFPSALYKLAMAGSVYYIWKARNEYIFGNKIPNLEGITIWEQLVRDVRDRVCTWRPESGW</sequence>
<proteinExistence type="predicted"/>